<dbReference type="Pfam" id="PF06463">
    <property type="entry name" value="Mob_synth_C"/>
    <property type="match status" value="1"/>
</dbReference>
<dbReference type="NCBIfam" id="NF001199">
    <property type="entry name" value="PRK00164.2-1"/>
    <property type="match status" value="1"/>
</dbReference>
<feature type="domain" description="Radical SAM core" evidence="12">
    <location>
        <begin position="6"/>
        <end position="228"/>
    </location>
</feature>
<dbReference type="InterPro" id="IPR007197">
    <property type="entry name" value="rSAM"/>
</dbReference>
<reference evidence="13" key="2">
    <citation type="submission" date="2019-02" db="EMBL/GenBank/DDBJ databases">
        <authorList>
            <person name="Chen S.-C."/>
            <person name="Chien H.-H."/>
            <person name="Lai M.-C."/>
        </authorList>
    </citation>
    <scope>NUCLEOTIDE SEQUENCE</scope>
    <source>
        <strain evidence="13">N2F9704</strain>
    </source>
</reference>
<dbReference type="PROSITE" id="PS51918">
    <property type="entry name" value="RADICAL_SAM"/>
    <property type="match status" value="1"/>
</dbReference>
<evidence type="ECO:0000256" key="9">
    <source>
        <dbReference type="ARBA" id="ARBA00023239"/>
    </source>
</evidence>
<dbReference type="Proteomes" id="UP001042704">
    <property type="component" value="Chromosome"/>
</dbReference>
<dbReference type="PROSITE" id="PS01305">
    <property type="entry name" value="MOAA_NIFB_PQQE"/>
    <property type="match status" value="1"/>
</dbReference>
<feature type="binding site" evidence="11">
    <location>
        <begin position="246"/>
        <end position="248"/>
    </location>
    <ligand>
        <name>GTP</name>
        <dbReference type="ChEBI" id="CHEBI:37565"/>
    </ligand>
</feature>
<feature type="binding site" evidence="11">
    <location>
        <position position="28"/>
    </location>
    <ligand>
        <name>S-adenosyl-L-methionine</name>
        <dbReference type="ChEBI" id="CHEBI:59789"/>
    </ligand>
</feature>
<dbReference type="InterPro" id="IPR050105">
    <property type="entry name" value="MoCo_biosynth_MoaA/MoaC"/>
</dbReference>
<dbReference type="NCBIfam" id="TIGR02668">
    <property type="entry name" value="moaA_archaeal"/>
    <property type="match status" value="1"/>
</dbReference>
<evidence type="ECO:0000256" key="8">
    <source>
        <dbReference type="ARBA" id="ARBA00023150"/>
    </source>
</evidence>
<dbReference type="UniPathway" id="UPA00344"/>
<dbReference type="GeneID" id="76423196"/>
<evidence type="ECO:0000256" key="1">
    <source>
        <dbReference type="ARBA" id="ARBA00022485"/>
    </source>
</evidence>
<dbReference type="GO" id="GO:0061798">
    <property type="term" value="F:GTP 3',8'-cyclase activity"/>
    <property type="evidence" value="ECO:0007669"/>
    <property type="project" value="UniProtKB-UniRule"/>
</dbReference>
<comment type="cofactor">
    <cofactor evidence="11">
        <name>[4Fe-4S] cluster</name>
        <dbReference type="ChEBI" id="CHEBI:49883"/>
    </cofactor>
    <text evidence="11">Binds 2 [4Fe-4S] clusters. Binds 1 [4Fe-4S] cluster coordinated with 3 cysteines and an exchangeable S-adenosyl-L-methionine and 1 [4Fe-4S] cluster coordinated with 3 cysteines and the GTP-derived substrate.</text>
</comment>
<feature type="binding site" evidence="11">
    <location>
        <position position="241"/>
    </location>
    <ligand>
        <name>[4Fe-4S] cluster</name>
        <dbReference type="ChEBI" id="CHEBI:49883"/>
        <label>2</label>
        <note>4Fe-4S-substrate</note>
    </ligand>
</feature>
<gene>
    <name evidence="11 13" type="primary">moaA</name>
    <name evidence="13" type="ORF">RJ40_02495</name>
</gene>
<sequence length="292" mass="33506">MVLEDHFGRKVTNLRLSITPRCNLDCYYCHAEGEVQPREELSIEEIREILRVGAKFGIRSVKLTGGEPLLRKDILDIIRAVPDGIEVSLTTNGTLLEGLAHDLKAAGLSRVNVSLDTLRPERYREITKRDLLDRVVRGIRAAMDAGLTPVKLNMVLLKDVNEDEIDDFLAYVRDTDDLILQVIELMEFNECTLHGDVDRLEREIAEHSKEILTRRMHHRKKYCMDGAEVEVVRPLHNTEFCAYCNRLRVTSDGYLKPCLLRADNHVDIRGKHGEELEALFMQAVQSREPFFK</sequence>
<evidence type="ECO:0000256" key="7">
    <source>
        <dbReference type="ARBA" id="ARBA00023134"/>
    </source>
</evidence>
<dbReference type="SFLD" id="SFLDG01386">
    <property type="entry name" value="main_SPASM_domain-containing"/>
    <property type="match status" value="1"/>
</dbReference>
<dbReference type="EC" id="4.1.99.22" evidence="11"/>
<dbReference type="Gene3D" id="3.20.20.70">
    <property type="entry name" value="Aldolase class I"/>
    <property type="match status" value="1"/>
</dbReference>
<name>A0A8A3S480_9EURY</name>
<feature type="binding site" evidence="11">
    <location>
        <position position="29"/>
    </location>
    <ligand>
        <name>[4Fe-4S] cluster</name>
        <dbReference type="ChEBI" id="CHEBI:49883"/>
        <label>1</label>
        <note>4Fe-4S-S-AdoMet</note>
    </ligand>
</feature>
<comment type="function">
    <text evidence="11">Catalyzes the cyclization of GTP to (8S)-3',8-cyclo-7,8-dihydroguanosine 5'-triphosphate.</text>
</comment>
<dbReference type="GO" id="GO:0051539">
    <property type="term" value="F:4 iron, 4 sulfur cluster binding"/>
    <property type="evidence" value="ECO:0007669"/>
    <property type="project" value="UniProtKB-UniRule"/>
</dbReference>
<dbReference type="GO" id="GO:0061799">
    <property type="term" value="F:cyclic pyranopterin monophosphate synthase activity"/>
    <property type="evidence" value="ECO:0007669"/>
    <property type="project" value="TreeGrafter"/>
</dbReference>
<keyword evidence="2 11" id="KW-0949">S-adenosyl-L-methionine</keyword>
<feature type="binding site" evidence="11">
    <location>
        <position position="22"/>
    </location>
    <ligand>
        <name>[4Fe-4S] cluster</name>
        <dbReference type="ChEBI" id="CHEBI:49883"/>
        <label>1</label>
        <note>4Fe-4S-S-AdoMet</note>
    </ligand>
</feature>
<dbReference type="SFLD" id="SFLDG01067">
    <property type="entry name" value="SPASM/twitch_domain_containing"/>
    <property type="match status" value="1"/>
</dbReference>
<comment type="pathway">
    <text evidence="11">Cofactor biosynthesis; molybdopterin biosynthesis.</text>
</comment>
<dbReference type="HAMAP" id="MF_01225_A">
    <property type="entry name" value="MoaA_A"/>
    <property type="match status" value="1"/>
</dbReference>
<dbReference type="SUPFAM" id="SSF102114">
    <property type="entry name" value="Radical SAM enzymes"/>
    <property type="match status" value="1"/>
</dbReference>
<feature type="binding site" evidence="11">
    <location>
        <position position="258"/>
    </location>
    <ligand>
        <name>[4Fe-4S] cluster</name>
        <dbReference type="ChEBI" id="CHEBI:49883"/>
        <label>2</label>
        <note>4Fe-4S-substrate</note>
    </ligand>
</feature>
<dbReference type="SFLD" id="SFLDS00029">
    <property type="entry name" value="Radical_SAM"/>
    <property type="match status" value="1"/>
</dbReference>
<dbReference type="GO" id="GO:1904047">
    <property type="term" value="F:S-adenosyl-L-methionine binding"/>
    <property type="evidence" value="ECO:0007669"/>
    <property type="project" value="UniProtKB-UniRule"/>
</dbReference>
<dbReference type="PANTHER" id="PTHR22960:SF0">
    <property type="entry name" value="MOLYBDENUM COFACTOR BIOSYNTHESIS PROTEIN 1"/>
    <property type="match status" value="1"/>
</dbReference>
<dbReference type="InterPro" id="IPR058240">
    <property type="entry name" value="rSAM_sf"/>
</dbReference>
<evidence type="ECO:0000256" key="11">
    <source>
        <dbReference type="HAMAP-Rule" id="MF_01225"/>
    </source>
</evidence>
<evidence type="ECO:0000256" key="5">
    <source>
        <dbReference type="ARBA" id="ARBA00023004"/>
    </source>
</evidence>
<dbReference type="InterPro" id="IPR010505">
    <property type="entry name" value="MoaA_twitch"/>
</dbReference>
<keyword evidence="4 11" id="KW-0547">Nucleotide-binding</keyword>
<evidence type="ECO:0000256" key="10">
    <source>
        <dbReference type="ARBA" id="ARBA00048697"/>
    </source>
</evidence>
<evidence type="ECO:0000259" key="12">
    <source>
        <dbReference type="PROSITE" id="PS51918"/>
    </source>
</evidence>
<feature type="binding site" evidence="11">
    <location>
        <position position="62"/>
    </location>
    <ligand>
        <name>GTP</name>
        <dbReference type="ChEBI" id="CHEBI:37565"/>
    </ligand>
</feature>
<reference evidence="13" key="1">
    <citation type="journal article" date="2001" name="Int. J. Syst. Evol. Microbiol.">
        <title>Methanofollis aquaemaris sp. nov., a methanogen isolated from an aquaculture fish pond.</title>
        <authorList>
            <person name="Lai M.C."/>
            <person name="Chen S.C."/>
        </authorList>
    </citation>
    <scope>NUCLEOTIDE SEQUENCE</scope>
    <source>
        <strain evidence="13">N2F9704</strain>
    </source>
</reference>
<dbReference type="InterPro" id="IPR013785">
    <property type="entry name" value="Aldolase_TIM"/>
</dbReference>
<dbReference type="KEGG" id="maqe:RJ40_02495"/>
<evidence type="ECO:0000256" key="2">
    <source>
        <dbReference type="ARBA" id="ARBA00022691"/>
    </source>
</evidence>
<keyword evidence="5 11" id="KW-0408">Iron</keyword>
<feature type="binding site" evidence="11">
    <location>
        <position position="66"/>
    </location>
    <ligand>
        <name>S-adenosyl-L-methionine</name>
        <dbReference type="ChEBI" id="CHEBI:59789"/>
    </ligand>
</feature>
<dbReference type="AlphaFoldDB" id="A0A8A3S480"/>
<dbReference type="PANTHER" id="PTHR22960">
    <property type="entry name" value="MOLYBDOPTERIN COFACTOR SYNTHESIS PROTEIN A"/>
    <property type="match status" value="1"/>
</dbReference>
<dbReference type="Pfam" id="PF04055">
    <property type="entry name" value="Radical_SAM"/>
    <property type="match status" value="1"/>
</dbReference>
<keyword evidence="9 11" id="KW-0456">Lyase</keyword>
<keyword evidence="8 11" id="KW-0501">Molybdenum cofactor biosynthesis</keyword>
<evidence type="ECO:0000313" key="14">
    <source>
        <dbReference type="Proteomes" id="UP001042704"/>
    </source>
</evidence>
<evidence type="ECO:0000256" key="3">
    <source>
        <dbReference type="ARBA" id="ARBA00022723"/>
    </source>
</evidence>
<dbReference type="EMBL" id="CP036172">
    <property type="protein sequence ID" value="QSZ66446.1"/>
    <property type="molecule type" value="Genomic_DNA"/>
</dbReference>
<evidence type="ECO:0000256" key="6">
    <source>
        <dbReference type="ARBA" id="ARBA00023014"/>
    </source>
</evidence>
<feature type="binding site" evidence="11">
    <location>
        <position position="15"/>
    </location>
    <ligand>
        <name>GTP</name>
        <dbReference type="ChEBI" id="CHEBI:37565"/>
    </ligand>
</feature>
<dbReference type="InterPro" id="IPR006638">
    <property type="entry name" value="Elp3/MiaA/NifB-like_rSAM"/>
</dbReference>
<comment type="similarity">
    <text evidence="11">Belongs to the radical SAM superfamily. MoaA family.</text>
</comment>
<keyword evidence="6 11" id="KW-0411">Iron-sulfur</keyword>
<comment type="caution">
    <text evidence="11">Lacks conserved residue(s) required for the propagation of feature annotation.</text>
</comment>
<keyword evidence="14" id="KW-1185">Reference proteome</keyword>
<keyword evidence="3 11" id="KW-0479">Metal-binding</keyword>
<organism evidence="13 14">
    <name type="scientific">Methanofollis aquaemaris</name>
    <dbReference type="NCBI Taxonomy" id="126734"/>
    <lineage>
        <taxon>Archaea</taxon>
        <taxon>Methanobacteriati</taxon>
        <taxon>Methanobacteriota</taxon>
        <taxon>Stenosarchaea group</taxon>
        <taxon>Methanomicrobia</taxon>
        <taxon>Methanomicrobiales</taxon>
        <taxon>Methanomicrobiaceae</taxon>
        <taxon>Methanofollis</taxon>
    </lineage>
</organism>
<dbReference type="GO" id="GO:0006777">
    <property type="term" value="P:Mo-molybdopterin cofactor biosynthetic process"/>
    <property type="evidence" value="ECO:0007669"/>
    <property type="project" value="UniProtKB-UniRule"/>
</dbReference>
<feature type="binding site" evidence="11">
    <location>
        <position position="90"/>
    </location>
    <ligand>
        <name>GTP</name>
        <dbReference type="ChEBI" id="CHEBI:37565"/>
    </ligand>
</feature>
<evidence type="ECO:0000256" key="4">
    <source>
        <dbReference type="ARBA" id="ARBA00022741"/>
    </source>
</evidence>
<dbReference type="InterPro" id="IPR013485">
    <property type="entry name" value="MoaA_arc"/>
</dbReference>
<dbReference type="InterPro" id="IPR040064">
    <property type="entry name" value="MoaA-like"/>
</dbReference>
<keyword evidence="1 11" id="KW-0004">4Fe-4S</keyword>
<evidence type="ECO:0000313" key="13">
    <source>
        <dbReference type="EMBL" id="QSZ66446.1"/>
    </source>
</evidence>
<dbReference type="GO" id="GO:0046872">
    <property type="term" value="F:metal ion binding"/>
    <property type="evidence" value="ECO:0007669"/>
    <property type="project" value="UniProtKB-KW"/>
</dbReference>
<keyword evidence="7 11" id="KW-0342">GTP-binding</keyword>
<feature type="binding site" evidence="11">
    <location>
        <position position="244"/>
    </location>
    <ligand>
        <name>[4Fe-4S] cluster</name>
        <dbReference type="ChEBI" id="CHEBI:49883"/>
        <label>2</label>
        <note>4Fe-4S-substrate</note>
    </ligand>
</feature>
<dbReference type="InterPro" id="IPR000385">
    <property type="entry name" value="MoaA_NifB_PqqE_Fe-S-bd_CS"/>
</dbReference>
<comment type="catalytic activity">
    <reaction evidence="10 11">
        <text>GTP + AH2 + S-adenosyl-L-methionine = (8S)-3',8-cyclo-7,8-dihydroguanosine 5'-triphosphate + 5'-deoxyadenosine + L-methionine + A + H(+)</text>
        <dbReference type="Rhea" id="RHEA:49576"/>
        <dbReference type="ChEBI" id="CHEBI:13193"/>
        <dbReference type="ChEBI" id="CHEBI:15378"/>
        <dbReference type="ChEBI" id="CHEBI:17319"/>
        <dbReference type="ChEBI" id="CHEBI:17499"/>
        <dbReference type="ChEBI" id="CHEBI:37565"/>
        <dbReference type="ChEBI" id="CHEBI:57844"/>
        <dbReference type="ChEBI" id="CHEBI:59789"/>
        <dbReference type="ChEBI" id="CHEBI:131766"/>
        <dbReference type="EC" id="4.1.99.22"/>
    </reaction>
</comment>
<dbReference type="GO" id="GO:0005525">
    <property type="term" value="F:GTP binding"/>
    <property type="evidence" value="ECO:0007669"/>
    <property type="project" value="UniProtKB-UniRule"/>
</dbReference>
<feature type="binding site" evidence="11">
    <location>
        <position position="26"/>
    </location>
    <ligand>
        <name>[4Fe-4S] cluster</name>
        <dbReference type="ChEBI" id="CHEBI:49883"/>
        <label>1</label>
        <note>4Fe-4S-S-AdoMet</note>
    </ligand>
</feature>
<proteinExistence type="inferred from homology"/>
<dbReference type="SFLD" id="SFLDG01383">
    <property type="entry name" value="cyclic_pyranopterin_phosphate"/>
    <property type="match status" value="1"/>
</dbReference>
<feature type="binding site" evidence="11">
    <location>
        <position position="114"/>
    </location>
    <ligand>
        <name>S-adenosyl-L-methionine</name>
        <dbReference type="ChEBI" id="CHEBI:59789"/>
    </ligand>
</feature>
<protein>
    <recommendedName>
        <fullName evidence="11">Probable GTP 3',8-cyclase</fullName>
        <ecNumber evidence="11">4.1.99.22</ecNumber>
    </recommendedName>
    <alternativeName>
        <fullName evidence="11">Molybdenum cofactor biosynthesis protein A</fullName>
    </alternativeName>
</protein>
<feature type="binding site" evidence="11">
    <location>
        <position position="151"/>
    </location>
    <ligand>
        <name>GTP</name>
        <dbReference type="ChEBI" id="CHEBI:37565"/>
    </ligand>
</feature>
<dbReference type="SMART" id="SM00729">
    <property type="entry name" value="Elp3"/>
    <property type="match status" value="1"/>
</dbReference>
<dbReference type="CDD" id="cd01335">
    <property type="entry name" value="Radical_SAM"/>
    <property type="match status" value="1"/>
</dbReference>
<dbReference type="RefSeq" id="WP_265581788.1">
    <property type="nucleotide sequence ID" value="NZ_CP036172.1"/>
</dbReference>
<accession>A0A8A3S480</accession>